<feature type="region of interest" description="Disordered" evidence="1">
    <location>
        <begin position="1"/>
        <end position="55"/>
    </location>
</feature>
<dbReference type="EMBL" id="OX395128">
    <property type="protein sequence ID" value="CAI5770943.1"/>
    <property type="molecule type" value="Genomic_DNA"/>
</dbReference>
<accession>A0AA35K5Z0</accession>
<feature type="compositionally biased region" description="Acidic residues" evidence="1">
    <location>
        <begin position="18"/>
        <end position="35"/>
    </location>
</feature>
<dbReference type="InterPro" id="IPR031667">
    <property type="entry name" value="RDD1"/>
</dbReference>
<sequence>MTVGGTRRANYSRRGPAEDEISILEKDEEEEEEEEERRQTAPSGPAEEGESGCASKKVAFAVLPDKYEPLGGAGDEQQPKAERKSKKRRRKLKKYGKNVGKALQKGCRYLVLGLQGLANAYSSPLGVAVSIATAFR</sequence>
<dbReference type="AlphaFoldDB" id="A0AA35K5Z0"/>
<evidence type="ECO:0000256" key="1">
    <source>
        <dbReference type="SAM" id="MobiDB-lite"/>
    </source>
</evidence>
<evidence type="ECO:0000313" key="3">
    <source>
        <dbReference type="Proteomes" id="UP001178461"/>
    </source>
</evidence>
<dbReference type="PANTHER" id="PTHR14680">
    <property type="entry name" value="SI:DKEY-126G1.9-RELATED"/>
    <property type="match status" value="1"/>
</dbReference>
<feature type="region of interest" description="Disordered" evidence="1">
    <location>
        <begin position="67"/>
        <end position="95"/>
    </location>
</feature>
<protein>
    <submittedName>
        <fullName evidence="2">Uncharacterized protein</fullName>
    </submittedName>
</protein>
<feature type="compositionally biased region" description="Basic residues" evidence="1">
    <location>
        <begin position="83"/>
        <end position="95"/>
    </location>
</feature>
<name>A0AA35K5Z0_9SAUR</name>
<reference evidence="2" key="1">
    <citation type="submission" date="2022-12" db="EMBL/GenBank/DDBJ databases">
        <authorList>
            <person name="Alioto T."/>
            <person name="Alioto T."/>
            <person name="Gomez Garrido J."/>
        </authorList>
    </citation>
    <scope>NUCLEOTIDE SEQUENCE</scope>
</reference>
<keyword evidence="3" id="KW-1185">Reference proteome</keyword>
<gene>
    <name evidence="2" type="ORF">PODLI_1B041560</name>
</gene>
<dbReference type="PANTHER" id="PTHR14680:SF1">
    <property type="entry name" value="REQUIRED FOR DRUG-INDUCED DEATH PROTEIN 1"/>
    <property type="match status" value="1"/>
</dbReference>
<dbReference type="Proteomes" id="UP001178461">
    <property type="component" value="Chromosome 3"/>
</dbReference>
<evidence type="ECO:0000313" key="2">
    <source>
        <dbReference type="EMBL" id="CAI5770943.1"/>
    </source>
</evidence>
<proteinExistence type="predicted"/>
<organism evidence="2 3">
    <name type="scientific">Podarcis lilfordi</name>
    <name type="common">Lilford's wall lizard</name>
    <dbReference type="NCBI Taxonomy" id="74358"/>
    <lineage>
        <taxon>Eukaryota</taxon>
        <taxon>Metazoa</taxon>
        <taxon>Chordata</taxon>
        <taxon>Craniata</taxon>
        <taxon>Vertebrata</taxon>
        <taxon>Euteleostomi</taxon>
        <taxon>Lepidosauria</taxon>
        <taxon>Squamata</taxon>
        <taxon>Bifurcata</taxon>
        <taxon>Unidentata</taxon>
        <taxon>Episquamata</taxon>
        <taxon>Laterata</taxon>
        <taxon>Lacertibaenia</taxon>
        <taxon>Lacertidae</taxon>
        <taxon>Podarcis</taxon>
    </lineage>
</organism>
<dbReference type="Pfam" id="PF15828">
    <property type="entry name" value="RDD1"/>
    <property type="match status" value="1"/>
</dbReference>